<organism evidence="3 4">
    <name type="scientific">Mycena rosella</name>
    <name type="common">Pink bonnet</name>
    <name type="synonym">Agaricus rosellus</name>
    <dbReference type="NCBI Taxonomy" id="1033263"/>
    <lineage>
        <taxon>Eukaryota</taxon>
        <taxon>Fungi</taxon>
        <taxon>Dikarya</taxon>
        <taxon>Basidiomycota</taxon>
        <taxon>Agaricomycotina</taxon>
        <taxon>Agaricomycetes</taxon>
        <taxon>Agaricomycetidae</taxon>
        <taxon>Agaricales</taxon>
        <taxon>Marasmiineae</taxon>
        <taxon>Mycenaceae</taxon>
        <taxon>Mycena</taxon>
    </lineage>
</organism>
<dbReference type="PROSITE" id="PS00463">
    <property type="entry name" value="ZN2_CY6_FUNGAL_1"/>
    <property type="match status" value="1"/>
</dbReference>
<feature type="region of interest" description="Disordered" evidence="1">
    <location>
        <begin position="1"/>
        <end position="21"/>
    </location>
</feature>
<reference evidence="3" key="1">
    <citation type="submission" date="2023-03" db="EMBL/GenBank/DDBJ databases">
        <title>Massive genome expansion in bonnet fungi (Mycena s.s.) driven by repeated elements and novel gene families across ecological guilds.</title>
        <authorList>
            <consortium name="Lawrence Berkeley National Laboratory"/>
            <person name="Harder C.B."/>
            <person name="Miyauchi S."/>
            <person name="Viragh M."/>
            <person name="Kuo A."/>
            <person name="Thoen E."/>
            <person name="Andreopoulos B."/>
            <person name="Lu D."/>
            <person name="Skrede I."/>
            <person name="Drula E."/>
            <person name="Henrissat B."/>
            <person name="Morin E."/>
            <person name="Kohler A."/>
            <person name="Barry K."/>
            <person name="LaButti K."/>
            <person name="Morin E."/>
            <person name="Salamov A."/>
            <person name="Lipzen A."/>
            <person name="Mereny Z."/>
            <person name="Hegedus B."/>
            <person name="Baldrian P."/>
            <person name="Stursova M."/>
            <person name="Weitz H."/>
            <person name="Taylor A."/>
            <person name="Grigoriev I.V."/>
            <person name="Nagy L.G."/>
            <person name="Martin F."/>
            <person name="Kauserud H."/>
        </authorList>
    </citation>
    <scope>NUCLEOTIDE SEQUENCE</scope>
    <source>
        <strain evidence="3">CBHHK067</strain>
    </source>
</reference>
<dbReference type="Proteomes" id="UP001221757">
    <property type="component" value="Unassembled WGS sequence"/>
</dbReference>
<dbReference type="AlphaFoldDB" id="A0AAD7D6J0"/>
<dbReference type="InterPro" id="IPR001138">
    <property type="entry name" value="Zn2Cys6_DnaBD"/>
</dbReference>
<evidence type="ECO:0000256" key="1">
    <source>
        <dbReference type="SAM" id="MobiDB-lite"/>
    </source>
</evidence>
<dbReference type="EMBL" id="JARKIE010000128">
    <property type="protein sequence ID" value="KAJ7679730.1"/>
    <property type="molecule type" value="Genomic_DNA"/>
</dbReference>
<name>A0AAD7D6J0_MYCRO</name>
<dbReference type="CDD" id="cd00067">
    <property type="entry name" value="GAL4"/>
    <property type="match status" value="1"/>
</dbReference>
<feature type="domain" description="Zn(2)-C6 fungal-type" evidence="2">
    <location>
        <begin position="32"/>
        <end position="66"/>
    </location>
</feature>
<keyword evidence="4" id="KW-1185">Reference proteome</keyword>
<dbReference type="SUPFAM" id="SSF57701">
    <property type="entry name" value="Zn2/Cys6 DNA-binding domain"/>
    <property type="match status" value="1"/>
</dbReference>
<dbReference type="PROSITE" id="PS50048">
    <property type="entry name" value="ZN2_CY6_FUNGAL_2"/>
    <property type="match status" value="1"/>
</dbReference>
<comment type="caution">
    <text evidence="3">The sequence shown here is derived from an EMBL/GenBank/DDBJ whole genome shotgun (WGS) entry which is preliminary data.</text>
</comment>
<protein>
    <recommendedName>
        <fullName evidence="2">Zn(2)-C6 fungal-type domain-containing protein</fullName>
    </recommendedName>
</protein>
<gene>
    <name evidence="3" type="ORF">B0H17DRAFT_77947</name>
</gene>
<dbReference type="SMART" id="SM00066">
    <property type="entry name" value="GAL4"/>
    <property type="match status" value="1"/>
</dbReference>
<evidence type="ECO:0000313" key="3">
    <source>
        <dbReference type="EMBL" id="KAJ7679730.1"/>
    </source>
</evidence>
<proteinExistence type="predicted"/>
<dbReference type="InterPro" id="IPR036864">
    <property type="entry name" value="Zn2-C6_fun-type_DNA-bd_sf"/>
</dbReference>
<evidence type="ECO:0000259" key="2">
    <source>
        <dbReference type="PROSITE" id="PS50048"/>
    </source>
</evidence>
<sequence length="231" mass="25002">MSTMLSKSTPPTETPPLHPAPFAIKRRRTILACSNCRKRKIRCITTEQPPVHACARCTKRGMACEYVVATDDESRSPSLPVVDLPELAKMQRTPPLTGPSLACGSAPPLPYPGPPPRSRAASEQLLPAYASSSFAASNHRSPNLGYCSPTFALEPAAALHPGNSPNQMGSDPSYYAPQDFNFLQSDGYDLRAVAVQQYPLQQLYASPAPAPQRMADQPHYDAIFCGDVDYA</sequence>
<feature type="compositionally biased region" description="Pro residues" evidence="1">
    <location>
        <begin position="107"/>
        <end position="117"/>
    </location>
</feature>
<feature type="region of interest" description="Disordered" evidence="1">
    <location>
        <begin position="94"/>
        <end position="120"/>
    </location>
</feature>
<dbReference type="GO" id="GO:0008270">
    <property type="term" value="F:zinc ion binding"/>
    <property type="evidence" value="ECO:0007669"/>
    <property type="project" value="InterPro"/>
</dbReference>
<accession>A0AAD7D6J0</accession>
<dbReference type="Gene3D" id="4.10.240.10">
    <property type="entry name" value="Zn(2)-C6 fungal-type DNA-binding domain"/>
    <property type="match status" value="1"/>
</dbReference>
<dbReference type="Pfam" id="PF00172">
    <property type="entry name" value="Zn_clus"/>
    <property type="match status" value="1"/>
</dbReference>
<dbReference type="GO" id="GO:0000981">
    <property type="term" value="F:DNA-binding transcription factor activity, RNA polymerase II-specific"/>
    <property type="evidence" value="ECO:0007669"/>
    <property type="project" value="InterPro"/>
</dbReference>
<evidence type="ECO:0000313" key="4">
    <source>
        <dbReference type="Proteomes" id="UP001221757"/>
    </source>
</evidence>